<name>A0A6C0IRP1_9ZZZZ</name>
<evidence type="ECO:0000313" key="1">
    <source>
        <dbReference type="EMBL" id="QHT95878.1"/>
    </source>
</evidence>
<reference evidence="1" key="1">
    <citation type="journal article" date="2020" name="Nature">
        <title>Giant virus diversity and host interactions through global metagenomics.</title>
        <authorList>
            <person name="Schulz F."/>
            <person name="Roux S."/>
            <person name="Paez-Espino D."/>
            <person name="Jungbluth S."/>
            <person name="Walsh D.A."/>
            <person name="Denef V.J."/>
            <person name="McMahon K.D."/>
            <person name="Konstantinidis K.T."/>
            <person name="Eloe-Fadrosh E.A."/>
            <person name="Kyrpides N.C."/>
            <person name="Woyke T."/>
        </authorList>
    </citation>
    <scope>NUCLEOTIDE SEQUENCE</scope>
    <source>
        <strain evidence="1">GVMAG-M-3300024301-20</strain>
    </source>
</reference>
<organism evidence="1">
    <name type="scientific">viral metagenome</name>
    <dbReference type="NCBI Taxonomy" id="1070528"/>
    <lineage>
        <taxon>unclassified sequences</taxon>
        <taxon>metagenomes</taxon>
        <taxon>organismal metagenomes</taxon>
    </lineage>
</organism>
<protein>
    <submittedName>
        <fullName evidence="1">Uncharacterized protein</fullName>
    </submittedName>
</protein>
<sequence>MYYRKNTFTKNKKLIIKTKRNKMKRNKRNKTKRSKTIMIGGNNIIGQGTHGIISVDPDNQNIVIKSYSYNKTFCANLQDEYKMQEYLHTSLLPIIQFIYIPYCCCYTITANKCQYKMDRIFPLEDKQYYVVVNLNMPNIFNKFSHSRIAYEIGYNKLFTMFHVDIDKLCYELGILYSYLHYVLFIDGYDCELLYGRNKDNINQFFFIDYDKVQRFKYELGHVVYRKVDETTIENKVLSTETKFAWFLYSAMASMSLIPSDKLLYNTFIAGYKKYIPTQNKFIHNIANKVIELIYEMNDNSTL</sequence>
<proteinExistence type="predicted"/>
<dbReference type="AlphaFoldDB" id="A0A6C0IRP1"/>
<dbReference type="EMBL" id="MN740247">
    <property type="protein sequence ID" value="QHT95878.1"/>
    <property type="molecule type" value="Genomic_DNA"/>
</dbReference>
<accession>A0A6C0IRP1</accession>